<accession>A0A834UA57</accession>
<protein>
    <submittedName>
        <fullName evidence="1">Uncharacterized protein</fullName>
    </submittedName>
</protein>
<sequence>MIVVHTRVRGLHGEGEMRKALDCETREGNRINRVTTFAIQTECYLKGIVTRNKAFSVKPVPGLENLPRSFWRELSSPFTEVYEVDSFATEISATPEPRPFFEDPESNITVQLGAQVHMHCRVQNLQKNLKVSAM</sequence>
<gene>
    <name evidence="1" type="ORF">H0235_007821</name>
</gene>
<name>A0A834UA57_VESPE</name>
<dbReference type="EMBL" id="JACSDY010000006">
    <property type="protein sequence ID" value="KAF7425383.1"/>
    <property type="molecule type" value="Genomic_DNA"/>
</dbReference>
<evidence type="ECO:0000313" key="1">
    <source>
        <dbReference type="EMBL" id="KAF7425383.1"/>
    </source>
</evidence>
<comment type="caution">
    <text evidence="1">The sequence shown here is derived from an EMBL/GenBank/DDBJ whole genome shotgun (WGS) entry which is preliminary data.</text>
</comment>
<keyword evidence="2" id="KW-1185">Reference proteome</keyword>
<proteinExistence type="predicted"/>
<organism evidence="1 2">
    <name type="scientific">Vespula pensylvanica</name>
    <name type="common">Western yellow jacket</name>
    <name type="synonym">Wasp</name>
    <dbReference type="NCBI Taxonomy" id="30213"/>
    <lineage>
        <taxon>Eukaryota</taxon>
        <taxon>Metazoa</taxon>
        <taxon>Ecdysozoa</taxon>
        <taxon>Arthropoda</taxon>
        <taxon>Hexapoda</taxon>
        <taxon>Insecta</taxon>
        <taxon>Pterygota</taxon>
        <taxon>Neoptera</taxon>
        <taxon>Endopterygota</taxon>
        <taxon>Hymenoptera</taxon>
        <taxon>Apocrita</taxon>
        <taxon>Aculeata</taxon>
        <taxon>Vespoidea</taxon>
        <taxon>Vespidae</taxon>
        <taxon>Vespinae</taxon>
        <taxon>Vespula</taxon>
    </lineage>
</organism>
<dbReference type="Proteomes" id="UP000600918">
    <property type="component" value="Unassembled WGS sequence"/>
</dbReference>
<evidence type="ECO:0000313" key="2">
    <source>
        <dbReference type="Proteomes" id="UP000600918"/>
    </source>
</evidence>
<reference evidence="1" key="1">
    <citation type="journal article" date="2020" name="G3 (Bethesda)">
        <title>High-Quality Assemblies for Three Invasive Social Wasps from the &lt;i&gt;Vespula&lt;/i&gt; Genus.</title>
        <authorList>
            <person name="Harrop T.W.R."/>
            <person name="Guhlin J."/>
            <person name="McLaughlin G.M."/>
            <person name="Permina E."/>
            <person name="Stockwell P."/>
            <person name="Gilligan J."/>
            <person name="Le Lec M.F."/>
            <person name="Gruber M.A.M."/>
            <person name="Quinn O."/>
            <person name="Lovegrove M."/>
            <person name="Duncan E.J."/>
            <person name="Remnant E.J."/>
            <person name="Van Eeckhoven J."/>
            <person name="Graham B."/>
            <person name="Knapp R.A."/>
            <person name="Langford K.W."/>
            <person name="Kronenberg Z."/>
            <person name="Press M.O."/>
            <person name="Eacker S.M."/>
            <person name="Wilson-Rankin E.E."/>
            <person name="Purcell J."/>
            <person name="Lester P.J."/>
            <person name="Dearden P.K."/>
        </authorList>
    </citation>
    <scope>NUCLEOTIDE SEQUENCE</scope>
    <source>
        <strain evidence="1">Volc-1</strain>
    </source>
</reference>
<dbReference type="AlphaFoldDB" id="A0A834UA57"/>